<dbReference type="InterPro" id="IPR057254">
    <property type="entry name" value="UCH_AS"/>
</dbReference>
<evidence type="ECO:0000256" key="6">
    <source>
        <dbReference type="ARBA" id="ARBA00022807"/>
    </source>
</evidence>
<protein>
    <recommendedName>
        <fullName evidence="8">Ubiquitin carboxyl-terminal hydrolase</fullName>
        <ecNumber evidence="8">3.4.19.12</ecNumber>
    </recommendedName>
</protein>
<dbReference type="InterPro" id="IPR036959">
    <property type="entry name" value="Peptidase_C12_UCH_sf"/>
</dbReference>
<evidence type="ECO:0000256" key="7">
    <source>
        <dbReference type="PROSITE-ProRule" id="PRU01393"/>
    </source>
</evidence>
<proteinExistence type="inferred from homology"/>
<feature type="site" description="Transition state stabilizer" evidence="7">
    <location>
        <position position="86"/>
    </location>
</feature>
<dbReference type="PRINTS" id="PR00707">
    <property type="entry name" value="UBCTHYDRLASE"/>
</dbReference>
<evidence type="ECO:0000259" key="9">
    <source>
        <dbReference type="PROSITE" id="PS52048"/>
    </source>
</evidence>
<dbReference type="MEROPS" id="C12.002"/>
<dbReference type="InParanoid" id="A7TG67"/>
<name>A7TG67_VANPO</name>
<gene>
    <name evidence="10" type="ORF">Kpol_1028p100</name>
</gene>
<accession>A7TG67</accession>
<evidence type="ECO:0000256" key="2">
    <source>
        <dbReference type="ARBA" id="ARBA00009326"/>
    </source>
</evidence>
<reference evidence="10 11" key="1">
    <citation type="journal article" date="2007" name="Proc. Natl. Acad. Sci. U.S.A.">
        <title>Independent sorting-out of thousands of duplicated gene pairs in two yeast species descended from a whole-genome duplication.</title>
        <authorList>
            <person name="Scannell D.R."/>
            <person name="Frank A.C."/>
            <person name="Conant G.C."/>
            <person name="Byrne K.P."/>
            <person name="Woolfit M."/>
            <person name="Wolfe K.H."/>
        </authorList>
    </citation>
    <scope>NUCLEOTIDE SEQUENCE [LARGE SCALE GENOMIC DNA]</scope>
    <source>
        <strain evidence="11">ATCC 22028 / DSM 70294 / BCRC 21397 / CBS 2163 / NBRC 10782 / NRRL Y-8283 / UCD 57-17</strain>
    </source>
</reference>
<feature type="domain" description="UCH catalytic" evidence="9">
    <location>
        <begin position="6"/>
        <end position="233"/>
    </location>
</feature>
<evidence type="ECO:0000313" key="10">
    <source>
        <dbReference type="EMBL" id="EDO18824.1"/>
    </source>
</evidence>
<comment type="catalytic activity">
    <reaction evidence="1 7 8">
        <text>Thiol-dependent hydrolysis of ester, thioester, amide, peptide and isopeptide bonds formed by the C-terminal Gly of ubiquitin (a 76-residue protein attached to proteins as an intracellular targeting signal).</text>
        <dbReference type="EC" id="3.4.19.12"/>
    </reaction>
</comment>
<dbReference type="GO" id="GO:0004843">
    <property type="term" value="F:cysteine-type deubiquitinase activity"/>
    <property type="evidence" value="ECO:0007669"/>
    <property type="project" value="UniProtKB-UniRule"/>
</dbReference>
<dbReference type="SUPFAM" id="SSF54001">
    <property type="entry name" value="Cysteine proteinases"/>
    <property type="match status" value="1"/>
</dbReference>
<dbReference type="Pfam" id="PF01088">
    <property type="entry name" value="Peptidase_C12"/>
    <property type="match status" value="1"/>
</dbReference>
<keyword evidence="3 7" id="KW-0645">Protease</keyword>
<dbReference type="OrthoDB" id="427186at2759"/>
<feature type="active site" description="Proton donor" evidence="7">
    <location>
        <position position="165"/>
    </location>
</feature>
<dbReference type="OMA" id="TCFVQAP"/>
<organism evidence="11">
    <name type="scientific">Vanderwaltozyma polyspora (strain ATCC 22028 / DSM 70294 / BCRC 21397 / CBS 2163 / NBRC 10782 / NRRL Y-8283 / UCD 57-17)</name>
    <name type="common">Kluyveromyces polysporus</name>
    <dbReference type="NCBI Taxonomy" id="436907"/>
    <lineage>
        <taxon>Eukaryota</taxon>
        <taxon>Fungi</taxon>
        <taxon>Dikarya</taxon>
        <taxon>Ascomycota</taxon>
        <taxon>Saccharomycotina</taxon>
        <taxon>Saccharomycetes</taxon>
        <taxon>Saccharomycetales</taxon>
        <taxon>Saccharomycetaceae</taxon>
        <taxon>Vanderwaltozyma</taxon>
    </lineage>
</organism>
<dbReference type="RefSeq" id="XP_001646682.1">
    <property type="nucleotide sequence ID" value="XM_001646632.1"/>
</dbReference>
<dbReference type="GO" id="GO:0016579">
    <property type="term" value="P:protein deubiquitination"/>
    <property type="evidence" value="ECO:0007669"/>
    <property type="project" value="TreeGrafter"/>
</dbReference>
<evidence type="ECO:0000256" key="3">
    <source>
        <dbReference type="ARBA" id="ARBA00022670"/>
    </source>
</evidence>
<keyword evidence="4 7" id="KW-0833">Ubl conjugation pathway</keyword>
<dbReference type="eggNOG" id="KOG1415">
    <property type="taxonomic scope" value="Eukaryota"/>
</dbReference>
<dbReference type="Gene3D" id="3.40.532.10">
    <property type="entry name" value="Peptidase C12, ubiquitin carboxyl-terminal hydrolase"/>
    <property type="match status" value="1"/>
</dbReference>
<dbReference type="STRING" id="436907.A7TG67"/>
<dbReference type="GO" id="GO:0006511">
    <property type="term" value="P:ubiquitin-dependent protein catabolic process"/>
    <property type="evidence" value="ECO:0007669"/>
    <property type="project" value="UniProtKB-UniRule"/>
</dbReference>
<dbReference type="GO" id="GO:0005737">
    <property type="term" value="C:cytoplasm"/>
    <property type="evidence" value="ECO:0007669"/>
    <property type="project" value="TreeGrafter"/>
</dbReference>
<dbReference type="PANTHER" id="PTHR10589:SF17">
    <property type="entry name" value="UBIQUITIN CARBOXYL-TERMINAL HYDROLASE"/>
    <property type="match status" value="1"/>
</dbReference>
<dbReference type="EC" id="3.4.19.12" evidence="8"/>
<evidence type="ECO:0000256" key="1">
    <source>
        <dbReference type="ARBA" id="ARBA00000707"/>
    </source>
</evidence>
<dbReference type="PROSITE" id="PS00140">
    <property type="entry name" value="UCH_1"/>
    <property type="match status" value="1"/>
</dbReference>
<sequence>MNDIKSVVPLESNPEVFTNFAYDLGLNRSFAFIDLYSLTDPELLAFVPTPVRAIVLLFPINDFFEKNKGDTSNSQGDEIKPIWFQQTVRNACGLYAILHSLSNNKPLLQGDSELSKYLEDNRKVDGQYNDDKTDNFVVQLSDKYSTNFTAGDTEAPSSEENVNLHFITFIEKDGKIYELDGRKVGANCLGDSVASSIDGNLLNEKVIVDRVNWYMGNADEASRLQFSLLALAPSLD</sequence>
<dbReference type="AlphaFoldDB" id="A7TG67"/>
<evidence type="ECO:0000256" key="5">
    <source>
        <dbReference type="ARBA" id="ARBA00022801"/>
    </source>
</evidence>
<keyword evidence="5 7" id="KW-0378">Hydrolase</keyword>
<dbReference type="PANTHER" id="PTHR10589">
    <property type="entry name" value="UBIQUITIN CARBOXYL-TERMINAL HYDROLASE"/>
    <property type="match status" value="1"/>
</dbReference>
<keyword evidence="11" id="KW-1185">Reference proteome</keyword>
<dbReference type="GeneID" id="5547141"/>
<comment type="similarity">
    <text evidence="2 7 8">Belongs to the peptidase C12 family.</text>
</comment>
<dbReference type="Proteomes" id="UP000000267">
    <property type="component" value="Unassembled WGS sequence"/>
</dbReference>
<dbReference type="PhylomeDB" id="A7TG67"/>
<evidence type="ECO:0000256" key="4">
    <source>
        <dbReference type="ARBA" id="ARBA00022786"/>
    </source>
</evidence>
<dbReference type="EMBL" id="DS480385">
    <property type="protein sequence ID" value="EDO18824.1"/>
    <property type="molecule type" value="Genomic_DNA"/>
</dbReference>
<dbReference type="HOGENOM" id="CLU_054406_0_2_1"/>
<keyword evidence="6 7" id="KW-0788">Thiol protease</keyword>
<evidence type="ECO:0000313" key="11">
    <source>
        <dbReference type="Proteomes" id="UP000000267"/>
    </source>
</evidence>
<dbReference type="InterPro" id="IPR038765">
    <property type="entry name" value="Papain-like_cys_pep_sf"/>
</dbReference>
<dbReference type="KEGG" id="vpo:Kpol_1028p100"/>
<evidence type="ECO:0000256" key="8">
    <source>
        <dbReference type="RuleBase" id="RU361215"/>
    </source>
</evidence>
<dbReference type="FunCoup" id="A7TG67">
    <property type="interactions" value="576"/>
</dbReference>
<feature type="active site" description="Nucleophile" evidence="7">
    <location>
        <position position="92"/>
    </location>
</feature>
<feature type="site" description="Important for enzyme activity" evidence="7">
    <location>
        <position position="180"/>
    </location>
</feature>
<dbReference type="PROSITE" id="PS52048">
    <property type="entry name" value="UCH_DOMAIN"/>
    <property type="match status" value="1"/>
</dbReference>
<dbReference type="InterPro" id="IPR001578">
    <property type="entry name" value="Peptidase_C12_UCH"/>
</dbReference>